<evidence type="ECO:0000313" key="4">
    <source>
        <dbReference type="Proteomes" id="UP000176996"/>
    </source>
</evidence>
<protein>
    <submittedName>
        <fullName evidence="3">Uncharacterized protein</fullName>
    </submittedName>
</protein>
<dbReference type="AlphaFoldDB" id="A0A1F6BZ02"/>
<evidence type="ECO:0000256" key="1">
    <source>
        <dbReference type="SAM" id="MobiDB-lite"/>
    </source>
</evidence>
<dbReference type="Proteomes" id="UP000176996">
    <property type="component" value="Unassembled WGS sequence"/>
</dbReference>
<evidence type="ECO:0000256" key="2">
    <source>
        <dbReference type="SAM" id="Phobius"/>
    </source>
</evidence>
<evidence type="ECO:0000313" key="3">
    <source>
        <dbReference type="EMBL" id="OGG42169.1"/>
    </source>
</evidence>
<keyword evidence="2" id="KW-0812">Transmembrane</keyword>
<accession>A0A1F6BZ02</accession>
<gene>
    <name evidence="3" type="ORF">A3A21_02180</name>
</gene>
<dbReference type="EMBL" id="MFKK01000004">
    <property type="protein sequence ID" value="OGG42169.1"/>
    <property type="molecule type" value="Genomic_DNA"/>
</dbReference>
<keyword evidence="2" id="KW-0472">Membrane</keyword>
<reference evidence="3 4" key="1">
    <citation type="journal article" date="2016" name="Nat. Commun.">
        <title>Thousands of microbial genomes shed light on interconnected biogeochemical processes in an aquifer system.</title>
        <authorList>
            <person name="Anantharaman K."/>
            <person name="Brown C.T."/>
            <person name="Hug L.A."/>
            <person name="Sharon I."/>
            <person name="Castelle C.J."/>
            <person name="Probst A.J."/>
            <person name="Thomas B.C."/>
            <person name="Singh A."/>
            <person name="Wilkins M.J."/>
            <person name="Karaoz U."/>
            <person name="Brodie E.L."/>
            <person name="Williams K.H."/>
            <person name="Hubbard S.S."/>
            <person name="Banfield J.F."/>
        </authorList>
    </citation>
    <scope>NUCLEOTIDE SEQUENCE [LARGE SCALE GENOMIC DNA]</scope>
</reference>
<keyword evidence="2" id="KW-1133">Transmembrane helix</keyword>
<comment type="caution">
    <text evidence="3">The sequence shown here is derived from an EMBL/GenBank/DDBJ whole genome shotgun (WGS) entry which is preliminary data.</text>
</comment>
<feature type="region of interest" description="Disordered" evidence="1">
    <location>
        <begin position="87"/>
        <end position="109"/>
    </location>
</feature>
<name>A0A1F6BZ02_9BACT</name>
<sequence>MCITITPKEKKKGIIKTRKLLTALQRNKGIFCIKKIMNKNNTIIAGVLGLVVGLGVGYWYGGQRASKQAYEKAVSDIKAQQEEIAKKAGEDAADKANPFKVENPLEGVKANPFSDAKKALNPFAD</sequence>
<feature type="transmembrane region" description="Helical" evidence="2">
    <location>
        <begin position="43"/>
        <end position="61"/>
    </location>
</feature>
<organism evidence="3 4">
    <name type="scientific">Candidatus Jorgensenbacteria bacterium RIFCSPLOWO2_01_FULL_45_25b</name>
    <dbReference type="NCBI Taxonomy" id="1798471"/>
    <lineage>
        <taxon>Bacteria</taxon>
        <taxon>Candidatus Joergenseniibacteriota</taxon>
    </lineage>
</organism>
<proteinExistence type="predicted"/>